<dbReference type="AlphaFoldDB" id="A0A423WGW8"/>
<dbReference type="InterPro" id="IPR012132">
    <property type="entry name" value="GMC_OxRdtase"/>
</dbReference>
<proteinExistence type="inferred from homology"/>
<feature type="binding site" evidence="3">
    <location>
        <position position="237"/>
    </location>
    <ligand>
        <name>FAD</name>
        <dbReference type="ChEBI" id="CHEBI:57692"/>
    </ligand>
</feature>
<name>A0A423WGW8_9PEZI</name>
<dbReference type="Pfam" id="PF13450">
    <property type="entry name" value="NAD_binding_8"/>
    <property type="match status" value="1"/>
</dbReference>
<accession>A0A423WGW8</accession>
<dbReference type="OrthoDB" id="269227at2759"/>
<comment type="cofactor">
    <cofactor evidence="3">
        <name>FAD</name>
        <dbReference type="ChEBI" id="CHEBI:57692"/>
    </cofactor>
</comment>
<keyword evidence="6" id="KW-1185">Reference proteome</keyword>
<dbReference type="Gene3D" id="3.30.560.10">
    <property type="entry name" value="Glucose Oxidase, domain 3"/>
    <property type="match status" value="1"/>
</dbReference>
<dbReference type="Pfam" id="PF00732">
    <property type="entry name" value="GMC_oxred_N"/>
    <property type="match status" value="1"/>
</dbReference>
<feature type="binding site" evidence="3">
    <location>
        <begin position="507"/>
        <end position="508"/>
    </location>
    <ligand>
        <name>FAD</name>
        <dbReference type="ChEBI" id="CHEBI:57692"/>
    </ligand>
</feature>
<feature type="domain" description="Glucose-methanol-choline oxidoreductase N-terminal" evidence="4">
    <location>
        <begin position="272"/>
        <end position="286"/>
    </location>
</feature>
<gene>
    <name evidence="5" type="ORF">VPNG_07893</name>
</gene>
<dbReference type="Pfam" id="PF05199">
    <property type="entry name" value="GMC_oxred_C"/>
    <property type="match status" value="1"/>
</dbReference>
<sequence>MGSETYDHIIVGGGHSGCVLASRLRQYKPDSKILLIEAGQDTRTRTDILQPNVLNLGGELDWAYHTEPVASLGGRSIPYNAGKGLGGGTLINSGSLSDIEQPVANTENKGGWTRGSASDYDEWAAVVGDERWSYKGQLPYMRKTEAWYEDSKPEQHGNDGPIVVASAKSAGRKFPLTDPIAKGWDELGVPVLLDLDQNSGDNLGRAYICEARRDGKRQHSAGVYPLDGVEVIVDTLVKKVVIEKAGSKLSVTGVELADGKVIAGKNVISSGGTIRSPQLLLLSGIGATAHLKEHGIEALVDLPEVGQGLHDHVSLYQFWKLKNPEKGYTLGSNNPLFQRPEFAKGVPMDWIVSSDIPHEGLAKAIEKDEGQAPDVTTHRLLSKFRTQIETVVLYFKIPVPGVTPDAEHLTTLTIPFLPTSRGSVTLKSADPNEGPRVDLNYLATGVDRYVLREGLRQITRLMLQTEFGKEYIAGESVPPLPGMEAVSLEDDDGKLDKRIELAAVTTWHCAGTCAMGKVVDSELRVQGVEGLYVVDASVIPVPLSAHIQAPVYALAEQAAAIIARQA</sequence>
<keyword evidence="3" id="KW-0274">FAD</keyword>
<dbReference type="PIRSF" id="PIRSF000137">
    <property type="entry name" value="Alcohol_oxidase"/>
    <property type="match status" value="1"/>
</dbReference>
<evidence type="ECO:0000313" key="6">
    <source>
        <dbReference type="Proteomes" id="UP000285146"/>
    </source>
</evidence>
<evidence type="ECO:0000256" key="3">
    <source>
        <dbReference type="PIRSR" id="PIRSR000137-2"/>
    </source>
</evidence>
<evidence type="ECO:0000256" key="1">
    <source>
        <dbReference type="ARBA" id="ARBA00010790"/>
    </source>
</evidence>
<comment type="caution">
    <text evidence="5">The sequence shown here is derived from an EMBL/GenBank/DDBJ whole genome shotgun (WGS) entry which is preliminary data.</text>
</comment>
<evidence type="ECO:0000313" key="5">
    <source>
        <dbReference type="EMBL" id="ROW02607.1"/>
    </source>
</evidence>
<dbReference type="PANTHER" id="PTHR11552:SF123">
    <property type="entry name" value="GMC OXIDOREDUCTASE (AFU_ORTHOLOGUE AFUA_2G01770)-RELATED"/>
    <property type="match status" value="1"/>
</dbReference>
<feature type="active site" description="Proton acceptor" evidence="2">
    <location>
        <position position="546"/>
    </location>
</feature>
<dbReference type="GO" id="GO:0016614">
    <property type="term" value="F:oxidoreductase activity, acting on CH-OH group of donors"/>
    <property type="evidence" value="ECO:0007669"/>
    <property type="project" value="InterPro"/>
</dbReference>
<dbReference type="STRING" id="1230097.A0A423WGW8"/>
<keyword evidence="3" id="KW-0285">Flavoprotein</keyword>
<evidence type="ECO:0000256" key="2">
    <source>
        <dbReference type="PIRSR" id="PIRSR000137-1"/>
    </source>
</evidence>
<dbReference type="SUPFAM" id="SSF54373">
    <property type="entry name" value="FAD-linked reductases, C-terminal domain"/>
    <property type="match status" value="1"/>
</dbReference>
<dbReference type="SUPFAM" id="SSF51905">
    <property type="entry name" value="FAD/NAD(P)-binding domain"/>
    <property type="match status" value="1"/>
</dbReference>
<reference evidence="5 6" key="1">
    <citation type="submission" date="2015-09" db="EMBL/GenBank/DDBJ databases">
        <title>Host preference determinants of Valsa canker pathogens revealed by comparative genomics.</title>
        <authorList>
            <person name="Yin Z."/>
            <person name="Huang L."/>
        </authorList>
    </citation>
    <scope>NUCLEOTIDE SEQUENCE [LARGE SCALE GENOMIC DNA]</scope>
    <source>
        <strain evidence="5 6">SXYLt</strain>
    </source>
</reference>
<dbReference type="PANTHER" id="PTHR11552">
    <property type="entry name" value="GLUCOSE-METHANOL-CHOLINE GMC OXIDOREDUCTASE"/>
    <property type="match status" value="1"/>
</dbReference>
<dbReference type="EMBL" id="LKEB01000051">
    <property type="protein sequence ID" value="ROW02607.1"/>
    <property type="molecule type" value="Genomic_DNA"/>
</dbReference>
<dbReference type="PROSITE" id="PS00624">
    <property type="entry name" value="GMC_OXRED_2"/>
    <property type="match status" value="1"/>
</dbReference>
<dbReference type="GO" id="GO:0050660">
    <property type="term" value="F:flavin adenine dinucleotide binding"/>
    <property type="evidence" value="ECO:0007669"/>
    <property type="project" value="InterPro"/>
</dbReference>
<dbReference type="Gene3D" id="3.50.50.60">
    <property type="entry name" value="FAD/NAD(P)-binding domain"/>
    <property type="match status" value="1"/>
</dbReference>
<dbReference type="InterPro" id="IPR007867">
    <property type="entry name" value="GMC_OxRtase_C"/>
</dbReference>
<dbReference type="InterPro" id="IPR000172">
    <property type="entry name" value="GMC_OxRdtase_N"/>
</dbReference>
<dbReference type="InParanoid" id="A0A423WGW8"/>
<comment type="similarity">
    <text evidence="1">Belongs to the GMC oxidoreductase family.</text>
</comment>
<evidence type="ECO:0000259" key="4">
    <source>
        <dbReference type="PROSITE" id="PS00624"/>
    </source>
</evidence>
<feature type="active site" description="Proton donor" evidence="2">
    <location>
        <position position="508"/>
    </location>
</feature>
<dbReference type="InterPro" id="IPR036188">
    <property type="entry name" value="FAD/NAD-bd_sf"/>
</dbReference>
<organism evidence="5 6">
    <name type="scientific">Cytospora leucostoma</name>
    <dbReference type="NCBI Taxonomy" id="1230097"/>
    <lineage>
        <taxon>Eukaryota</taxon>
        <taxon>Fungi</taxon>
        <taxon>Dikarya</taxon>
        <taxon>Ascomycota</taxon>
        <taxon>Pezizomycotina</taxon>
        <taxon>Sordariomycetes</taxon>
        <taxon>Sordariomycetidae</taxon>
        <taxon>Diaporthales</taxon>
        <taxon>Cytosporaceae</taxon>
        <taxon>Cytospora</taxon>
    </lineage>
</organism>
<protein>
    <recommendedName>
        <fullName evidence="4">Glucose-methanol-choline oxidoreductase N-terminal domain-containing protein</fullName>
    </recommendedName>
</protein>
<dbReference type="Proteomes" id="UP000285146">
    <property type="component" value="Unassembled WGS sequence"/>
</dbReference>